<dbReference type="GO" id="GO:0009443">
    <property type="term" value="P:pyridoxal 5'-phosphate salvage"/>
    <property type="evidence" value="ECO:0007669"/>
    <property type="project" value="InterPro"/>
</dbReference>
<evidence type="ECO:0000313" key="8">
    <source>
        <dbReference type="Proteomes" id="UP000214689"/>
    </source>
</evidence>
<dbReference type="Proteomes" id="UP000214689">
    <property type="component" value="Chromosome"/>
</dbReference>
<sequence length="277" mass="30076">MEYKRILSIQDISCVGQCSLTVALPILSACGHETAILPAAVLSNHTGGFKDFTCRDLTEDMPDIVKQWEVEGITFDGAYTGYLGSSEQIAYVKDIFERLVSPSGLRIVDPAMADSGKLYPAFDMDFVEVMKSLVAAADVALPNITEAALLTGNEYRESYDEAYAEKLVSGLHELGTKTVIMTGVSYDDATTGILVSDENGLNYIRHEKMPITCHGTGDVFASAFVGSYLTGKDKAEAARIAGEYVLSCIKNTIDDKEHWYGVKFEPLLGNLISAIRG</sequence>
<protein>
    <recommendedName>
        <fullName evidence="1">pyridoxal kinase</fullName>
        <ecNumber evidence="1">2.7.1.35</ecNumber>
    </recommendedName>
</protein>
<accession>A0A223AQE2</accession>
<evidence type="ECO:0000256" key="1">
    <source>
        <dbReference type="ARBA" id="ARBA00012104"/>
    </source>
</evidence>
<keyword evidence="5" id="KW-0067">ATP-binding</keyword>
<dbReference type="GO" id="GO:0005524">
    <property type="term" value="F:ATP binding"/>
    <property type="evidence" value="ECO:0007669"/>
    <property type="project" value="UniProtKB-KW"/>
</dbReference>
<keyword evidence="3" id="KW-0547">Nucleotide-binding</keyword>
<dbReference type="PANTHER" id="PTHR10534:SF2">
    <property type="entry name" value="PYRIDOXAL KINASE"/>
    <property type="match status" value="1"/>
</dbReference>
<keyword evidence="2" id="KW-0808">Transferase</keyword>
<dbReference type="GO" id="GO:0005829">
    <property type="term" value="C:cytosol"/>
    <property type="evidence" value="ECO:0007669"/>
    <property type="project" value="TreeGrafter"/>
</dbReference>
<dbReference type="RefSeq" id="WP_094233404.1">
    <property type="nucleotide sequence ID" value="NZ_CP016199.1"/>
</dbReference>
<dbReference type="PANTHER" id="PTHR10534">
    <property type="entry name" value="PYRIDOXAL KINASE"/>
    <property type="match status" value="1"/>
</dbReference>
<dbReference type="SUPFAM" id="SSF53613">
    <property type="entry name" value="Ribokinase-like"/>
    <property type="match status" value="1"/>
</dbReference>
<dbReference type="InterPro" id="IPR004625">
    <property type="entry name" value="PyrdxlKinase"/>
</dbReference>
<evidence type="ECO:0000256" key="5">
    <source>
        <dbReference type="ARBA" id="ARBA00022840"/>
    </source>
</evidence>
<evidence type="ECO:0000256" key="3">
    <source>
        <dbReference type="ARBA" id="ARBA00022741"/>
    </source>
</evidence>
<dbReference type="Pfam" id="PF08543">
    <property type="entry name" value="Phos_pyr_kin"/>
    <property type="match status" value="1"/>
</dbReference>
<dbReference type="EMBL" id="CP016199">
    <property type="protein sequence ID" value="ASS37188.1"/>
    <property type="molecule type" value="Genomic_DNA"/>
</dbReference>
<reference evidence="8" key="1">
    <citation type="submission" date="2016-05" db="EMBL/GenBank/DDBJ databases">
        <authorList>
            <person name="Holder M.E."/>
            <person name="Ajami N.J."/>
            <person name="Petrosino J.F."/>
        </authorList>
    </citation>
    <scope>NUCLEOTIDE SEQUENCE [LARGE SCALE GENOMIC DNA]</scope>
    <source>
        <strain evidence="8">ATCC 700696</strain>
    </source>
</reference>
<name>A0A223AQE2_9FIRM</name>
<dbReference type="Gene3D" id="3.40.1190.20">
    <property type="match status" value="1"/>
</dbReference>
<feature type="domain" description="Pyridoxamine kinase/Phosphomethylpyrimidine kinase" evidence="6">
    <location>
        <begin position="70"/>
        <end position="254"/>
    </location>
</feature>
<evidence type="ECO:0000256" key="2">
    <source>
        <dbReference type="ARBA" id="ARBA00022679"/>
    </source>
</evidence>
<proteinExistence type="predicted"/>
<dbReference type="PROSITE" id="PS51257">
    <property type="entry name" value="PROKAR_LIPOPROTEIN"/>
    <property type="match status" value="1"/>
</dbReference>
<dbReference type="OrthoDB" id="9800808at2"/>
<dbReference type="EC" id="2.7.1.35" evidence="1"/>
<evidence type="ECO:0000313" key="7">
    <source>
        <dbReference type="EMBL" id="ASS37188.1"/>
    </source>
</evidence>
<keyword evidence="4 7" id="KW-0418">Kinase</keyword>
<evidence type="ECO:0000256" key="4">
    <source>
        <dbReference type="ARBA" id="ARBA00022777"/>
    </source>
</evidence>
<dbReference type="AlphaFoldDB" id="A0A223AQE2"/>
<dbReference type="InterPro" id="IPR029056">
    <property type="entry name" value="Ribokinase-like"/>
</dbReference>
<keyword evidence="8" id="KW-1185">Reference proteome</keyword>
<dbReference type="CDD" id="cd01173">
    <property type="entry name" value="pyridoxal_pyridoxamine_kinase"/>
    <property type="match status" value="1"/>
</dbReference>
<organism evidence="7 8">
    <name type="scientific">Mogibacterium pumilum</name>
    <dbReference type="NCBI Taxonomy" id="86332"/>
    <lineage>
        <taxon>Bacteria</taxon>
        <taxon>Bacillati</taxon>
        <taxon>Bacillota</taxon>
        <taxon>Clostridia</taxon>
        <taxon>Peptostreptococcales</taxon>
        <taxon>Anaerovoracaceae</taxon>
        <taxon>Mogibacterium</taxon>
    </lineage>
</organism>
<dbReference type="GO" id="GO:0008478">
    <property type="term" value="F:pyridoxal kinase activity"/>
    <property type="evidence" value="ECO:0007669"/>
    <property type="project" value="UniProtKB-EC"/>
</dbReference>
<dbReference type="InterPro" id="IPR013749">
    <property type="entry name" value="PM/HMP-P_kinase-1"/>
</dbReference>
<gene>
    <name evidence="7" type="ORF">AXF17_00990</name>
</gene>
<evidence type="ECO:0000259" key="6">
    <source>
        <dbReference type="Pfam" id="PF08543"/>
    </source>
</evidence>
<dbReference type="NCBIfam" id="NF005491">
    <property type="entry name" value="PRK07105.1"/>
    <property type="match status" value="1"/>
</dbReference>